<comment type="caution">
    <text evidence="1">The sequence shown here is derived from an EMBL/GenBank/DDBJ whole genome shotgun (WGS) entry which is preliminary data.</text>
</comment>
<name>A0ACB7SX44_HYAAI</name>
<accession>A0ACB7SX44</accession>
<reference evidence="1" key="1">
    <citation type="submission" date="2020-05" db="EMBL/GenBank/DDBJ databases">
        <title>Large-scale comparative analyses of tick genomes elucidate their genetic diversity and vector capacities.</title>
        <authorList>
            <person name="Jia N."/>
            <person name="Wang J."/>
            <person name="Shi W."/>
            <person name="Du L."/>
            <person name="Sun Y."/>
            <person name="Zhan W."/>
            <person name="Jiang J."/>
            <person name="Wang Q."/>
            <person name="Zhang B."/>
            <person name="Ji P."/>
            <person name="Sakyi L.B."/>
            <person name="Cui X."/>
            <person name="Yuan T."/>
            <person name="Jiang B."/>
            <person name="Yang W."/>
            <person name="Lam T.T.-Y."/>
            <person name="Chang Q."/>
            <person name="Ding S."/>
            <person name="Wang X."/>
            <person name="Zhu J."/>
            <person name="Ruan X."/>
            <person name="Zhao L."/>
            <person name="Wei J."/>
            <person name="Que T."/>
            <person name="Du C."/>
            <person name="Cheng J."/>
            <person name="Dai P."/>
            <person name="Han X."/>
            <person name="Huang E."/>
            <person name="Gao Y."/>
            <person name="Liu J."/>
            <person name="Shao H."/>
            <person name="Ye R."/>
            <person name="Li L."/>
            <person name="Wei W."/>
            <person name="Wang X."/>
            <person name="Wang C."/>
            <person name="Yang T."/>
            <person name="Huo Q."/>
            <person name="Li W."/>
            <person name="Guo W."/>
            <person name="Chen H."/>
            <person name="Zhou L."/>
            <person name="Ni X."/>
            <person name="Tian J."/>
            <person name="Zhou Y."/>
            <person name="Sheng Y."/>
            <person name="Liu T."/>
            <person name="Pan Y."/>
            <person name="Xia L."/>
            <person name="Li J."/>
            <person name="Zhao F."/>
            <person name="Cao W."/>
        </authorList>
    </citation>
    <scope>NUCLEOTIDE SEQUENCE</scope>
    <source>
        <strain evidence="1">Hyas-2018</strain>
    </source>
</reference>
<gene>
    <name evidence="1" type="ORF">HPB50_016423</name>
</gene>
<evidence type="ECO:0000313" key="2">
    <source>
        <dbReference type="Proteomes" id="UP000821845"/>
    </source>
</evidence>
<dbReference type="EMBL" id="CM023482">
    <property type="protein sequence ID" value="KAH6939180.1"/>
    <property type="molecule type" value="Genomic_DNA"/>
</dbReference>
<protein>
    <submittedName>
        <fullName evidence="1">Uncharacterized protein</fullName>
    </submittedName>
</protein>
<keyword evidence="2" id="KW-1185">Reference proteome</keyword>
<dbReference type="Proteomes" id="UP000821845">
    <property type="component" value="Chromosome 2"/>
</dbReference>
<sequence length="164" mass="17612">MAPADHWPASPRRDNETPPAARTDQMATAAARWTNGDGGNGGEQVLRRRHPELPGPTSSVPEPGVMEEARPLGCVSRYDVIKGRMYRLLYVALGVTMVFLLSGIASTSLDWYRGLGVALTYTGAALAVACWAGFLCTCAERSRTFLVAVVPGFLLDPLPPEVPD</sequence>
<evidence type="ECO:0000313" key="1">
    <source>
        <dbReference type="EMBL" id="KAH6939180.1"/>
    </source>
</evidence>
<organism evidence="1 2">
    <name type="scientific">Hyalomma asiaticum</name>
    <name type="common">Tick</name>
    <dbReference type="NCBI Taxonomy" id="266040"/>
    <lineage>
        <taxon>Eukaryota</taxon>
        <taxon>Metazoa</taxon>
        <taxon>Ecdysozoa</taxon>
        <taxon>Arthropoda</taxon>
        <taxon>Chelicerata</taxon>
        <taxon>Arachnida</taxon>
        <taxon>Acari</taxon>
        <taxon>Parasitiformes</taxon>
        <taxon>Ixodida</taxon>
        <taxon>Ixodoidea</taxon>
        <taxon>Ixodidae</taxon>
        <taxon>Hyalomminae</taxon>
        <taxon>Hyalomma</taxon>
    </lineage>
</organism>
<proteinExistence type="predicted"/>